<feature type="binding site" evidence="8">
    <location>
        <position position="319"/>
    </location>
    <ligand>
        <name>substrate</name>
    </ligand>
</feature>
<organism evidence="11 12">
    <name type="scientific">Eubacterium uniforme</name>
    <dbReference type="NCBI Taxonomy" id="39495"/>
    <lineage>
        <taxon>Bacteria</taxon>
        <taxon>Bacillati</taxon>
        <taxon>Bacillota</taxon>
        <taxon>Clostridia</taxon>
        <taxon>Eubacteriales</taxon>
        <taxon>Eubacteriaceae</taxon>
        <taxon>Eubacterium</taxon>
    </lineage>
</organism>
<dbReference type="SUPFAM" id="SSF56601">
    <property type="entry name" value="beta-lactamase/transpeptidase-like"/>
    <property type="match status" value="1"/>
</dbReference>
<evidence type="ECO:0000259" key="10">
    <source>
        <dbReference type="Pfam" id="PF00768"/>
    </source>
</evidence>
<reference evidence="11 12" key="1">
    <citation type="submission" date="2017-02" db="EMBL/GenBank/DDBJ databases">
        <authorList>
            <person name="Peterson S.W."/>
        </authorList>
    </citation>
    <scope>NUCLEOTIDE SEQUENCE [LARGE SCALE GENOMIC DNA]</scope>
    <source>
        <strain evidence="11 12">ATCC 35992</strain>
    </source>
</reference>
<dbReference type="GO" id="GO:0071555">
    <property type="term" value="P:cell wall organization"/>
    <property type="evidence" value="ECO:0007669"/>
    <property type="project" value="UniProtKB-KW"/>
</dbReference>
<keyword evidence="5" id="KW-0573">Peptidoglycan synthesis</keyword>
<dbReference type="PANTHER" id="PTHR21581">
    <property type="entry name" value="D-ALANYL-D-ALANINE CARBOXYPEPTIDASE"/>
    <property type="match status" value="1"/>
</dbReference>
<dbReference type="InterPro" id="IPR018044">
    <property type="entry name" value="Peptidase_S11"/>
</dbReference>
<comment type="similarity">
    <text evidence="1 9">Belongs to the peptidase S11 family.</text>
</comment>
<dbReference type="GO" id="GO:0006508">
    <property type="term" value="P:proteolysis"/>
    <property type="evidence" value="ECO:0007669"/>
    <property type="project" value="InterPro"/>
</dbReference>
<evidence type="ECO:0000256" key="4">
    <source>
        <dbReference type="ARBA" id="ARBA00022960"/>
    </source>
</evidence>
<dbReference type="EMBL" id="FUXZ01000010">
    <property type="protein sequence ID" value="SKA69051.1"/>
    <property type="molecule type" value="Genomic_DNA"/>
</dbReference>
<evidence type="ECO:0000256" key="6">
    <source>
        <dbReference type="ARBA" id="ARBA00023316"/>
    </source>
</evidence>
<evidence type="ECO:0000256" key="8">
    <source>
        <dbReference type="PIRSR" id="PIRSR618044-2"/>
    </source>
</evidence>
<dbReference type="GO" id="GO:0009002">
    <property type="term" value="F:serine-type D-Ala-D-Ala carboxypeptidase activity"/>
    <property type="evidence" value="ECO:0007669"/>
    <property type="project" value="InterPro"/>
</dbReference>
<feature type="active site" evidence="7">
    <location>
        <position position="177"/>
    </location>
</feature>
<dbReference type="InterPro" id="IPR001967">
    <property type="entry name" value="Peptidase_S11_N"/>
</dbReference>
<dbReference type="Proteomes" id="UP000190814">
    <property type="component" value="Unassembled WGS sequence"/>
</dbReference>
<dbReference type="PRINTS" id="PR00725">
    <property type="entry name" value="DADACBPTASE1"/>
</dbReference>
<keyword evidence="4" id="KW-0133">Cell shape</keyword>
<name>A0A1T4VX41_9FIRM</name>
<evidence type="ECO:0000313" key="11">
    <source>
        <dbReference type="EMBL" id="SKA69051.1"/>
    </source>
</evidence>
<gene>
    <name evidence="11" type="ORF">SAMN02745111_01748</name>
</gene>
<keyword evidence="11" id="KW-0121">Carboxypeptidase</keyword>
<sequence length="367" mass="41441">MILKQIITKGLITTILCSCINCTSYVEKYKQDAYSKSKFKEILKETKLVSDKDLNSKYYKYLEKINFTNEADYRSNQESFENEYTKNHGLLEASSGILVDTDKMEIIYAQNALADRAPASTTKLLTAITALEFLDLDTPLKVGCERDFIARDSSVCGIKKGDMVTVNDLLHGLLIKSGNDAAYTLACYAGMYIYNNTYIPFNENKLDGKYLLPDTYNYSEKDAVKYISTFINFMNINVRIMGCETAKFSTPDGYDDKHQRVTAIDLAKICVCAKQNKTISEICNKTTYHCESLDKTWISTNELMDKETEYYNPNVDGLKTGTTDDAGMCFVSSAHNNNTHLVSVILGGDTESRWSETNKLLDIGFQY</sequence>
<feature type="domain" description="Peptidase S11 D-alanyl-D-alanine carboxypeptidase A N-terminal" evidence="10">
    <location>
        <begin position="90"/>
        <end position="188"/>
    </location>
</feature>
<feature type="active site" description="Proton acceptor" evidence="7">
    <location>
        <position position="123"/>
    </location>
</feature>
<dbReference type="PANTHER" id="PTHR21581:SF6">
    <property type="entry name" value="TRAFFICKING PROTEIN PARTICLE COMPLEX SUBUNIT 12"/>
    <property type="match status" value="1"/>
</dbReference>
<dbReference type="OrthoDB" id="9791132at2"/>
<dbReference type="GO" id="GO:0008360">
    <property type="term" value="P:regulation of cell shape"/>
    <property type="evidence" value="ECO:0007669"/>
    <property type="project" value="UniProtKB-KW"/>
</dbReference>
<protein>
    <submittedName>
        <fullName evidence="11">D-alanyl-D-alanine carboxypeptidase</fullName>
    </submittedName>
</protein>
<keyword evidence="12" id="KW-1185">Reference proteome</keyword>
<dbReference type="RefSeq" id="WP_078766597.1">
    <property type="nucleotide sequence ID" value="NZ_FUXZ01000010.1"/>
</dbReference>
<dbReference type="Gene3D" id="3.40.710.10">
    <property type="entry name" value="DD-peptidase/beta-lactamase superfamily"/>
    <property type="match status" value="1"/>
</dbReference>
<dbReference type="GO" id="GO:0009252">
    <property type="term" value="P:peptidoglycan biosynthetic process"/>
    <property type="evidence" value="ECO:0007669"/>
    <property type="project" value="UniProtKB-KW"/>
</dbReference>
<dbReference type="InterPro" id="IPR012338">
    <property type="entry name" value="Beta-lactam/transpept-like"/>
</dbReference>
<feature type="domain" description="Peptidase S11 D-alanyl-D-alanine carboxypeptidase A N-terminal" evidence="10">
    <location>
        <begin position="229"/>
        <end position="349"/>
    </location>
</feature>
<evidence type="ECO:0000256" key="9">
    <source>
        <dbReference type="RuleBase" id="RU004016"/>
    </source>
</evidence>
<evidence type="ECO:0000256" key="1">
    <source>
        <dbReference type="ARBA" id="ARBA00007164"/>
    </source>
</evidence>
<keyword evidence="3" id="KW-0378">Hydrolase</keyword>
<proteinExistence type="inferred from homology"/>
<evidence type="ECO:0000256" key="3">
    <source>
        <dbReference type="ARBA" id="ARBA00022801"/>
    </source>
</evidence>
<dbReference type="Pfam" id="PF00768">
    <property type="entry name" value="Peptidase_S11"/>
    <property type="match status" value="2"/>
</dbReference>
<feature type="active site" description="Acyl-ester intermediate" evidence="7">
    <location>
        <position position="120"/>
    </location>
</feature>
<keyword evidence="2" id="KW-0732">Signal</keyword>
<evidence type="ECO:0000256" key="5">
    <source>
        <dbReference type="ARBA" id="ARBA00022984"/>
    </source>
</evidence>
<accession>A0A1T4VX41</accession>
<dbReference type="STRING" id="39495.SAMN02745111_01748"/>
<keyword evidence="6" id="KW-0961">Cell wall biogenesis/degradation</keyword>
<evidence type="ECO:0000256" key="2">
    <source>
        <dbReference type="ARBA" id="ARBA00022729"/>
    </source>
</evidence>
<evidence type="ECO:0000256" key="7">
    <source>
        <dbReference type="PIRSR" id="PIRSR618044-1"/>
    </source>
</evidence>
<dbReference type="AlphaFoldDB" id="A0A1T4VX41"/>
<evidence type="ECO:0000313" key="12">
    <source>
        <dbReference type="Proteomes" id="UP000190814"/>
    </source>
</evidence>
<keyword evidence="11" id="KW-0645">Protease</keyword>